<gene>
    <name evidence="7" type="ORF">SAMN05216226_104176</name>
</gene>
<dbReference type="GO" id="GO:0008137">
    <property type="term" value="F:NADH dehydrogenase (ubiquinone) activity"/>
    <property type="evidence" value="ECO:0007669"/>
    <property type="project" value="InterPro"/>
</dbReference>
<evidence type="ECO:0000259" key="6">
    <source>
        <dbReference type="Pfam" id="PF00361"/>
    </source>
</evidence>
<dbReference type="STRING" id="890420.SAMN05216226_104176"/>
<protein>
    <submittedName>
        <fullName evidence="7">NADH-quinone oxidoreductase subunit N</fullName>
    </submittedName>
</protein>
<dbReference type="PANTHER" id="PTHR22773">
    <property type="entry name" value="NADH DEHYDROGENASE"/>
    <property type="match status" value="1"/>
</dbReference>
<keyword evidence="4 5" id="KW-0472">Membrane</keyword>
<dbReference type="AlphaFoldDB" id="A0A1G8UCI2"/>
<keyword evidence="3 5" id="KW-1133">Transmembrane helix</keyword>
<feature type="transmembrane region" description="Helical" evidence="5">
    <location>
        <begin position="86"/>
        <end position="106"/>
    </location>
</feature>
<feature type="transmembrane region" description="Helical" evidence="5">
    <location>
        <begin position="282"/>
        <end position="301"/>
    </location>
</feature>
<feature type="transmembrane region" description="Helical" evidence="5">
    <location>
        <begin position="12"/>
        <end position="29"/>
    </location>
</feature>
<dbReference type="Proteomes" id="UP000198856">
    <property type="component" value="Unassembled WGS sequence"/>
</dbReference>
<keyword evidence="2 5" id="KW-0812">Transmembrane</keyword>
<dbReference type="HAMAP" id="MF_00445">
    <property type="entry name" value="NDH1_NuoN_1"/>
    <property type="match status" value="1"/>
</dbReference>
<dbReference type="InterPro" id="IPR010096">
    <property type="entry name" value="NADH-Q_OxRdtase_suN/2"/>
</dbReference>
<name>A0A1G8UCI2_9EURY</name>
<dbReference type="NCBIfam" id="TIGR01770">
    <property type="entry name" value="NDH_I_N"/>
    <property type="match status" value="1"/>
</dbReference>
<feature type="transmembrane region" description="Helical" evidence="5">
    <location>
        <begin position="41"/>
        <end position="62"/>
    </location>
</feature>
<dbReference type="RefSeq" id="WP_092700416.1">
    <property type="nucleotide sequence ID" value="NZ_FNFC01000004.1"/>
</dbReference>
<evidence type="ECO:0000313" key="8">
    <source>
        <dbReference type="Proteomes" id="UP000198856"/>
    </source>
</evidence>
<feature type="domain" description="NADH:quinone oxidoreductase/Mrp antiporter transmembrane" evidence="6">
    <location>
        <begin position="135"/>
        <end position="435"/>
    </location>
</feature>
<feature type="transmembrane region" description="Helical" evidence="5">
    <location>
        <begin position="386"/>
        <end position="408"/>
    </location>
</feature>
<evidence type="ECO:0000256" key="4">
    <source>
        <dbReference type="ARBA" id="ARBA00023136"/>
    </source>
</evidence>
<evidence type="ECO:0000256" key="5">
    <source>
        <dbReference type="SAM" id="Phobius"/>
    </source>
</evidence>
<accession>A0A1G8UCI2</accession>
<sequence length="499" mass="52202">MTDFGTLPDWAALGPALALGFTALALFVADMVYPKRPQRELFAGISVTGGLAGLALSVWYLVAGTGQAESGGAIQLFEGTLVVDGMSLFFATIVTSVVVLVTLASYDYLVDHPHQAEIYSLTLLAATGMVMVGMSNSFVTAFIAIELSSLPSYALVASLKENRGSIEGGLKYFLIGALSSAILAYGISLVYVSTGSLQFGAVTEALSGGVGGILGLGIVMILAGFGFKIAAVPFHFWAPEAYEGAPGPVSAFISSASKAAGFVILFRVFVDVFPYEVVEGTVDWVMAFQAIAIVTMTVANFAALRQEKVKRMLAYSSVGHAGYVLIAVAALTGEASGAFVLGSGMVHLMVYAFMNTGAFLFIALAEHWGIGRRIEDFNGLATQAPFACGAMTLFLLSLAGLPIGGGFFSKLYLLIASVRADVALLAVALVLNSVVSLFYYTRVIKAMWVEDPSDDLEIESQPVGLYTALALAALVTVLLLPGFGIAVEFANTAAKLVVP</sequence>
<dbReference type="GO" id="GO:0016020">
    <property type="term" value="C:membrane"/>
    <property type="evidence" value="ECO:0007669"/>
    <property type="project" value="UniProtKB-SubCell"/>
</dbReference>
<feature type="transmembrane region" description="Helical" evidence="5">
    <location>
        <begin position="463"/>
        <end position="487"/>
    </location>
</feature>
<dbReference type="InterPro" id="IPR001750">
    <property type="entry name" value="ND/Mrp_TM"/>
</dbReference>
<dbReference type="Pfam" id="PF00361">
    <property type="entry name" value="Proton_antipo_M"/>
    <property type="match status" value="1"/>
</dbReference>
<reference evidence="7 8" key="1">
    <citation type="submission" date="2016-10" db="EMBL/GenBank/DDBJ databases">
        <authorList>
            <person name="de Groot N.N."/>
        </authorList>
    </citation>
    <scope>NUCLEOTIDE SEQUENCE [LARGE SCALE GENOMIC DNA]</scope>
    <source>
        <strain evidence="7 8">IBRC-M10015</strain>
    </source>
</reference>
<evidence type="ECO:0000256" key="3">
    <source>
        <dbReference type="ARBA" id="ARBA00022989"/>
    </source>
</evidence>
<feature type="transmembrane region" description="Helical" evidence="5">
    <location>
        <begin position="345"/>
        <end position="365"/>
    </location>
</feature>
<feature type="transmembrane region" description="Helical" evidence="5">
    <location>
        <begin position="313"/>
        <end position="333"/>
    </location>
</feature>
<dbReference type="EMBL" id="FNFC01000004">
    <property type="protein sequence ID" value="SDJ51461.1"/>
    <property type="molecule type" value="Genomic_DNA"/>
</dbReference>
<comment type="subcellular location">
    <subcellularLocation>
        <location evidence="1">Membrane</location>
        <topology evidence="1">Multi-pass membrane protein</topology>
    </subcellularLocation>
</comment>
<organism evidence="7 8">
    <name type="scientific">Halovenus aranensis</name>
    <dbReference type="NCBI Taxonomy" id="890420"/>
    <lineage>
        <taxon>Archaea</taxon>
        <taxon>Methanobacteriati</taxon>
        <taxon>Methanobacteriota</taxon>
        <taxon>Stenosarchaea group</taxon>
        <taxon>Halobacteria</taxon>
        <taxon>Halobacteriales</taxon>
        <taxon>Haloarculaceae</taxon>
        <taxon>Halovenus</taxon>
    </lineage>
</organism>
<dbReference type="OrthoDB" id="29144at2157"/>
<keyword evidence="8" id="KW-1185">Reference proteome</keyword>
<evidence type="ECO:0000313" key="7">
    <source>
        <dbReference type="EMBL" id="SDJ51461.1"/>
    </source>
</evidence>
<proteinExistence type="inferred from homology"/>
<feature type="transmembrane region" description="Helical" evidence="5">
    <location>
        <begin position="420"/>
        <end position="442"/>
    </location>
</feature>
<feature type="transmembrane region" description="Helical" evidence="5">
    <location>
        <begin position="172"/>
        <end position="193"/>
    </location>
</feature>
<evidence type="ECO:0000256" key="1">
    <source>
        <dbReference type="ARBA" id="ARBA00004141"/>
    </source>
</evidence>
<feature type="transmembrane region" description="Helical" evidence="5">
    <location>
        <begin position="118"/>
        <end position="135"/>
    </location>
</feature>
<feature type="transmembrane region" description="Helical" evidence="5">
    <location>
        <begin position="249"/>
        <end position="270"/>
    </location>
</feature>
<evidence type="ECO:0000256" key="2">
    <source>
        <dbReference type="ARBA" id="ARBA00022692"/>
    </source>
</evidence>
<feature type="transmembrane region" description="Helical" evidence="5">
    <location>
        <begin position="213"/>
        <end position="237"/>
    </location>
</feature>
<dbReference type="GO" id="GO:0042773">
    <property type="term" value="P:ATP synthesis coupled electron transport"/>
    <property type="evidence" value="ECO:0007669"/>
    <property type="project" value="InterPro"/>
</dbReference>